<evidence type="ECO:0000313" key="3">
    <source>
        <dbReference type="Proteomes" id="UP001403385"/>
    </source>
</evidence>
<evidence type="ECO:0000256" key="1">
    <source>
        <dbReference type="SAM" id="SignalP"/>
    </source>
</evidence>
<dbReference type="PROSITE" id="PS51257">
    <property type="entry name" value="PROKAR_LIPOPROTEIN"/>
    <property type="match status" value="1"/>
</dbReference>
<keyword evidence="3" id="KW-1185">Reference proteome</keyword>
<accession>A0AAW9SA05</accession>
<evidence type="ECO:0008006" key="4">
    <source>
        <dbReference type="Google" id="ProtNLM"/>
    </source>
</evidence>
<name>A0AAW9SA05_9BACT</name>
<feature type="chain" id="PRO_5043342569" description="Lipoprotein" evidence="1">
    <location>
        <begin position="23"/>
        <end position="187"/>
    </location>
</feature>
<dbReference type="RefSeq" id="WP_346823515.1">
    <property type="nucleotide sequence ID" value="NZ_JBDKWZ010000016.1"/>
</dbReference>
<feature type="signal peptide" evidence="1">
    <location>
        <begin position="1"/>
        <end position="22"/>
    </location>
</feature>
<protein>
    <recommendedName>
        <fullName evidence="4">Lipoprotein</fullName>
    </recommendedName>
</protein>
<reference evidence="2 3" key="1">
    <citation type="submission" date="2024-04" db="EMBL/GenBank/DDBJ databases">
        <title>Novel genus in family Flammeovirgaceae.</title>
        <authorList>
            <person name="Nguyen T.H."/>
            <person name="Vuong T.Q."/>
            <person name="Le H."/>
            <person name="Kim S.-G."/>
        </authorList>
    </citation>
    <scope>NUCLEOTIDE SEQUENCE [LARGE SCALE GENOMIC DNA]</scope>
    <source>
        <strain evidence="2 3">JCM 23209</strain>
    </source>
</reference>
<comment type="caution">
    <text evidence="2">The sequence shown here is derived from an EMBL/GenBank/DDBJ whole genome shotgun (WGS) entry which is preliminary data.</text>
</comment>
<dbReference type="EMBL" id="JBDKWZ010000016">
    <property type="protein sequence ID" value="MEN7550733.1"/>
    <property type="molecule type" value="Genomic_DNA"/>
</dbReference>
<organism evidence="2 3">
    <name type="scientific">Rapidithrix thailandica</name>
    <dbReference type="NCBI Taxonomy" id="413964"/>
    <lineage>
        <taxon>Bacteria</taxon>
        <taxon>Pseudomonadati</taxon>
        <taxon>Bacteroidota</taxon>
        <taxon>Cytophagia</taxon>
        <taxon>Cytophagales</taxon>
        <taxon>Flammeovirgaceae</taxon>
        <taxon>Rapidithrix</taxon>
    </lineage>
</organism>
<gene>
    <name evidence="2" type="ORF">AAG747_22625</name>
</gene>
<dbReference type="AlphaFoldDB" id="A0AAW9SA05"/>
<evidence type="ECO:0000313" key="2">
    <source>
        <dbReference type="EMBL" id="MEN7550733.1"/>
    </source>
</evidence>
<sequence>MKSNHINTMLFAIITLFVIAFSQGCTQPSVPFTYHNVQEWDNLTYKAFAKCPSLPNLTSPLAGIQHYEHRNKLLKIVSSEKITFKEGADIHILEGYNIGTYYEAKIWKNGDKYYHRIVLLGKEYRLKKIQDPNFQNEIFSYYDAFKNPCSYDKESTDLIQSMSCLTTFKYHEQDSSYHIKDLKVNVR</sequence>
<dbReference type="Proteomes" id="UP001403385">
    <property type="component" value="Unassembled WGS sequence"/>
</dbReference>
<proteinExistence type="predicted"/>
<keyword evidence="1" id="KW-0732">Signal</keyword>